<comment type="function">
    <text evidence="1">Could be involved in insertion of integral membrane proteins into the membrane.</text>
</comment>
<evidence type="ECO:0000256" key="1">
    <source>
        <dbReference type="HAMAP-Rule" id="MF_00386"/>
    </source>
</evidence>
<organism evidence="2 3">
    <name type="scientific">Candidatus Shapirobacteria bacterium CG09_land_8_20_14_0_10_38_17</name>
    <dbReference type="NCBI Taxonomy" id="1974884"/>
    <lineage>
        <taxon>Bacteria</taxon>
        <taxon>Candidatus Shapironibacteriota</taxon>
    </lineage>
</organism>
<evidence type="ECO:0000313" key="2">
    <source>
        <dbReference type="EMBL" id="PIS15248.1"/>
    </source>
</evidence>
<dbReference type="Pfam" id="PF01809">
    <property type="entry name" value="YidD"/>
    <property type="match status" value="1"/>
</dbReference>
<dbReference type="GO" id="GO:0005886">
    <property type="term" value="C:plasma membrane"/>
    <property type="evidence" value="ECO:0007669"/>
    <property type="project" value="UniProtKB-SubCell"/>
</dbReference>
<comment type="subcellular location">
    <subcellularLocation>
        <location evidence="1">Cell membrane</location>
        <topology evidence="1">Peripheral membrane protein</topology>
        <orientation evidence="1">Cytoplasmic side</orientation>
    </subcellularLocation>
</comment>
<gene>
    <name evidence="2" type="ORF">COT63_00900</name>
</gene>
<keyword evidence="1" id="KW-1003">Cell membrane</keyword>
<dbReference type="SMART" id="SM01234">
    <property type="entry name" value="Haemolytic"/>
    <property type="match status" value="1"/>
</dbReference>
<dbReference type="InterPro" id="IPR002696">
    <property type="entry name" value="Membr_insert_effic_factor_YidD"/>
</dbReference>
<dbReference type="AlphaFoldDB" id="A0A2H0WTI1"/>
<dbReference type="Proteomes" id="UP000231282">
    <property type="component" value="Unassembled WGS sequence"/>
</dbReference>
<name>A0A2H0WTI1_9BACT</name>
<evidence type="ECO:0000313" key="3">
    <source>
        <dbReference type="Proteomes" id="UP000231282"/>
    </source>
</evidence>
<accession>A0A2H0WTI1</accession>
<comment type="similarity">
    <text evidence="1">Belongs to the UPF0161 family.</text>
</comment>
<dbReference type="EMBL" id="PEZH01000016">
    <property type="protein sequence ID" value="PIS15248.1"/>
    <property type="molecule type" value="Genomic_DNA"/>
</dbReference>
<dbReference type="PANTHER" id="PTHR33383">
    <property type="entry name" value="MEMBRANE PROTEIN INSERTION EFFICIENCY FACTOR-RELATED"/>
    <property type="match status" value="1"/>
</dbReference>
<dbReference type="HAMAP" id="MF_00386">
    <property type="entry name" value="UPF0161_YidD"/>
    <property type="match status" value="1"/>
</dbReference>
<proteinExistence type="inferred from homology"/>
<keyword evidence="1" id="KW-0472">Membrane</keyword>
<sequence length="69" mass="7833">MKKIMLILIRIYQTTLSPLLGRNCRFQPSCSQYFYEAVVVYGILQGSLLAAKRVVRCHPWGGGGYDPVR</sequence>
<protein>
    <recommendedName>
        <fullName evidence="1">Putative membrane protein insertion efficiency factor</fullName>
    </recommendedName>
</protein>
<dbReference type="NCBIfam" id="TIGR00278">
    <property type="entry name" value="membrane protein insertion efficiency factor YidD"/>
    <property type="match status" value="1"/>
</dbReference>
<dbReference type="PANTHER" id="PTHR33383:SF1">
    <property type="entry name" value="MEMBRANE PROTEIN INSERTION EFFICIENCY FACTOR-RELATED"/>
    <property type="match status" value="1"/>
</dbReference>
<reference evidence="3" key="1">
    <citation type="submission" date="2017-09" db="EMBL/GenBank/DDBJ databases">
        <title>Depth-based differentiation of microbial function through sediment-hosted aquifers and enrichment of novel symbionts in the deep terrestrial subsurface.</title>
        <authorList>
            <person name="Probst A.J."/>
            <person name="Ladd B."/>
            <person name="Jarett J.K."/>
            <person name="Geller-Mcgrath D.E."/>
            <person name="Sieber C.M.K."/>
            <person name="Emerson J.B."/>
            <person name="Anantharaman K."/>
            <person name="Thomas B.C."/>
            <person name="Malmstrom R."/>
            <person name="Stieglmeier M."/>
            <person name="Klingl A."/>
            <person name="Woyke T."/>
            <person name="Ryan C.M."/>
            <person name="Banfield J.F."/>
        </authorList>
    </citation>
    <scope>NUCLEOTIDE SEQUENCE [LARGE SCALE GENOMIC DNA]</scope>
</reference>
<comment type="caution">
    <text evidence="2">The sequence shown here is derived from an EMBL/GenBank/DDBJ whole genome shotgun (WGS) entry which is preliminary data.</text>
</comment>